<dbReference type="EMBL" id="DTPI01000009">
    <property type="protein sequence ID" value="HGE65903.1"/>
    <property type="molecule type" value="Genomic_DNA"/>
</dbReference>
<dbReference type="InterPro" id="IPR042094">
    <property type="entry name" value="T2SS_GspF_sf"/>
</dbReference>
<dbReference type="Gene3D" id="1.20.81.30">
    <property type="entry name" value="Type II secretion system (T2SS), domain F"/>
    <property type="match status" value="1"/>
</dbReference>
<evidence type="ECO:0000256" key="1">
    <source>
        <dbReference type="ARBA" id="ARBA00004651"/>
    </source>
</evidence>
<dbReference type="GO" id="GO:0005886">
    <property type="term" value="C:plasma membrane"/>
    <property type="evidence" value="ECO:0007669"/>
    <property type="project" value="UniProtKB-SubCell"/>
</dbReference>
<evidence type="ECO:0000256" key="4">
    <source>
        <dbReference type="ARBA" id="ARBA00022989"/>
    </source>
</evidence>
<keyword evidence="2" id="KW-1003">Cell membrane</keyword>
<evidence type="ECO:0000256" key="2">
    <source>
        <dbReference type="ARBA" id="ARBA00022475"/>
    </source>
</evidence>
<proteinExistence type="predicted"/>
<reference evidence="8" key="1">
    <citation type="journal article" date="2020" name="mSystems">
        <title>Genome- and Community-Level Interaction Insights into Carbon Utilization and Element Cycling Functions of Hydrothermarchaeota in Hydrothermal Sediment.</title>
        <authorList>
            <person name="Zhou Z."/>
            <person name="Liu Y."/>
            <person name="Xu W."/>
            <person name="Pan J."/>
            <person name="Luo Z.H."/>
            <person name="Li M."/>
        </authorList>
    </citation>
    <scope>NUCLEOTIDE SEQUENCE [LARGE SCALE GENOMIC DNA]</scope>
    <source>
        <strain evidence="8">SpSt-97</strain>
    </source>
</reference>
<keyword evidence="3 6" id="KW-0812">Transmembrane</keyword>
<evidence type="ECO:0000256" key="5">
    <source>
        <dbReference type="ARBA" id="ARBA00023136"/>
    </source>
</evidence>
<dbReference type="PANTHER" id="PTHR35402">
    <property type="entry name" value="INTEGRAL MEMBRANE PROTEIN-RELATED"/>
    <property type="match status" value="1"/>
</dbReference>
<sequence length="305" mass="34744">MTQDEILLAIEKYRKRSTLVRFFKSPREVIKEKPIYLLPFSLLCAIFFAYTALVYIKFNIYDTILLSVIVSLSIPALFDYYEKRRIRKIEDKFHDLLTDLAFSVKAGMDLDDALEIAAGGEYGKLTEGVKWIKRMMLWGLSFEEAMKKFAEKYPTPLIKSSVNLIIEVSRVGGKISEILEIAAENARESKYLERKRLSGVFPFIVVCYLSFFVFTVVIIVLATHLIPTLEEATKRAQEGSPFIGFVLTPQTVELYKRLFFHALIIQGLFNGLMAGKVGEGNIVAGFKHTVLFTLIATAVYVMFIK</sequence>
<keyword evidence="4 6" id="KW-1133">Transmembrane helix</keyword>
<feature type="transmembrane region" description="Helical" evidence="6">
    <location>
        <begin position="200"/>
        <end position="226"/>
    </location>
</feature>
<keyword evidence="5 6" id="KW-0472">Membrane</keyword>
<dbReference type="PANTHER" id="PTHR35402:SF1">
    <property type="entry name" value="TYPE II SECRETION SYSTEM PROTEIN GSPF DOMAIN-CONTAINING PROTEIN"/>
    <property type="match status" value="1"/>
</dbReference>
<feature type="domain" description="Type II secretion system protein GspF" evidence="7">
    <location>
        <begin position="97"/>
        <end position="221"/>
    </location>
</feature>
<evidence type="ECO:0000256" key="6">
    <source>
        <dbReference type="SAM" id="Phobius"/>
    </source>
</evidence>
<dbReference type="Pfam" id="PF00482">
    <property type="entry name" value="T2SSF"/>
    <property type="match status" value="1"/>
</dbReference>
<evidence type="ECO:0000259" key="7">
    <source>
        <dbReference type="Pfam" id="PF00482"/>
    </source>
</evidence>
<dbReference type="InterPro" id="IPR018076">
    <property type="entry name" value="T2SS_GspF_dom"/>
</dbReference>
<gene>
    <name evidence="8" type="ORF">ENX77_02065</name>
</gene>
<protein>
    <recommendedName>
        <fullName evidence="7">Type II secretion system protein GspF domain-containing protein</fullName>
    </recommendedName>
</protein>
<feature type="transmembrane region" description="Helical" evidence="6">
    <location>
        <begin position="35"/>
        <end position="58"/>
    </location>
</feature>
<comment type="subcellular location">
    <subcellularLocation>
        <location evidence="1">Cell membrane</location>
        <topology evidence="1">Multi-pass membrane protein</topology>
    </subcellularLocation>
</comment>
<organism evidence="8">
    <name type="scientific">Geoglobus ahangari</name>
    <dbReference type="NCBI Taxonomy" id="113653"/>
    <lineage>
        <taxon>Archaea</taxon>
        <taxon>Methanobacteriati</taxon>
        <taxon>Methanobacteriota</taxon>
        <taxon>Archaeoglobi</taxon>
        <taxon>Archaeoglobales</taxon>
        <taxon>Archaeoglobaceae</taxon>
        <taxon>Geoglobus</taxon>
    </lineage>
</organism>
<evidence type="ECO:0000256" key="3">
    <source>
        <dbReference type="ARBA" id="ARBA00022692"/>
    </source>
</evidence>
<accession>A0A7C3YLQ7</accession>
<comment type="caution">
    <text evidence="8">The sequence shown here is derived from an EMBL/GenBank/DDBJ whole genome shotgun (WGS) entry which is preliminary data.</text>
</comment>
<feature type="transmembrane region" description="Helical" evidence="6">
    <location>
        <begin position="64"/>
        <end position="81"/>
    </location>
</feature>
<dbReference type="InterPro" id="IPR056569">
    <property type="entry name" value="ArlJ-like"/>
</dbReference>
<feature type="transmembrane region" description="Helical" evidence="6">
    <location>
        <begin position="282"/>
        <end position="303"/>
    </location>
</feature>
<name>A0A7C3YLQ7_9EURY</name>
<dbReference type="AlphaFoldDB" id="A0A7C3YLQ7"/>
<evidence type="ECO:0000313" key="8">
    <source>
        <dbReference type="EMBL" id="HGE65903.1"/>
    </source>
</evidence>